<evidence type="ECO:0000313" key="1">
    <source>
        <dbReference type="EMBL" id="RZR74273.1"/>
    </source>
</evidence>
<name>A0A445MJ92_ENSVE</name>
<dbReference type="AlphaFoldDB" id="A0A445MJ92"/>
<protein>
    <submittedName>
        <fullName evidence="1">Uncharacterized protein</fullName>
    </submittedName>
</protein>
<organism evidence="1">
    <name type="scientific">Ensete ventricosum</name>
    <name type="common">Abyssinian banana</name>
    <name type="synonym">Musa ensete</name>
    <dbReference type="NCBI Taxonomy" id="4639"/>
    <lineage>
        <taxon>Eukaryota</taxon>
        <taxon>Viridiplantae</taxon>
        <taxon>Streptophyta</taxon>
        <taxon>Embryophyta</taxon>
        <taxon>Tracheophyta</taxon>
        <taxon>Spermatophyta</taxon>
        <taxon>Magnoliopsida</taxon>
        <taxon>Liliopsida</taxon>
        <taxon>Zingiberales</taxon>
        <taxon>Musaceae</taxon>
        <taxon>Ensete</taxon>
    </lineage>
</organism>
<proteinExistence type="predicted"/>
<dbReference type="Proteomes" id="UP000290560">
    <property type="component" value="Unassembled WGS sequence"/>
</dbReference>
<gene>
    <name evidence="1" type="ORF">BHM03_00034619</name>
</gene>
<accession>A0A445MJ92</accession>
<dbReference type="EMBL" id="KV876179">
    <property type="protein sequence ID" value="RZR74273.1"/>
    <property type="molecule type" value="Genomic_DNA"/>
</dbReference>
<sequence>MAAHHCSPKVIGSLPGVRRELTKGAQELAGSTSGVHRKMIERLTGSSPEDAEKFIGSSEDRLTCFPCHYRHRCHRRRSFTAATYHCHLPSSSTTTTHLATVVAPHTTTFFIVAISPLLVTTISSDSLYIAAFVLPNSIRDPLPLAVANRTQPLPPRSSFAAFSHHLLPIPNPLLSLPFCNTNRPCCHNRLCHLPPLVAQPPSLHRAATFFSSLPLPPATSIPLLPTRHLPPTSPTGVVALLQHRSLLLSQSSLLSSSPHCPVAIFFPTLLPASPPATTAGHLYSFPPLHWPSVIPTYGSTTAISVPTCRSHPVP</sequence>
<reference evidence="1" key="1">
    <citation type="journal article" date="2018" name="Data Brief">
        <title>Genome sequence data from 17 accessions of Ensete ventricosum, a staple food crop for millions in Ethiopia.</title>
        <authorList>
            <person name="Yemataw Z."/>
            <person name="Muzemil S."/>
            <person name="Ambachew D."/>
            <person name="Tripathi L."/>
            <person name="Tesfaye K."/>
            <person name="Chala A."/>
            <person name="Farbos A."/>
            <person name="O'Neill P."/>
            <person name="Moore K."/>
            <person name="Grant M."/>
            <person name="Studholme D.J."/>
        </authorList>
    </citation>
    <scope>NUCLEOTIDE SEQUENCE [LARGE SCALE GENOMIC DNA]</scope>
    <source>
        <tissue evidence="1">Leaf</tissue>
    </source>
</reference>